<evidence type="ECO:0000256" key="6">
    <source>
        <dbReference type="HAMAP-Rule" id="MF_01106"/>
    </source>
</evidence>
<dbReference type="GO" id="GO:0005737">
    <property type="term" value="C:cytoplasm"/>
    <property type="evidence" value="ECO:0007669"/>
    <property type="project" value="UniProtKB-SubCell"/>
</dbReference>
<gene>
    <name evidence="6" type="primary">argJ</name>
    <name evidence="7" type="ORF">DFR58_11168</name>
</gene>
<feature type="active site" description="Nucleophile" evidence="6">
    <location>
        <position position="188"/>
    </location>
</feature>
<dbReference type="InterPro" id="IPR002813">
    <property type="entry name" value="Arg_biosynth_ArgJ"/>
</dbReference>
<dbReference type="InterPro" id="IPR016117">
    <property type="entry name" value="ArgJ-like_dom_sf"/>
</dbReference>
<keyword evidence="6" id="KW-0055">Arginine biosynthesis</keyword>
<name>A0A369B4A9_9FIRM</name>
<keyword evidence="6" id="KW-0963">Cytoplasm</keyword>
<dbReference type="UniPathway" id="UPA00068">
    <property type="reaction ID" value="UER00106"/>
</dbReference>
<comment type="caution">
    <text evidence="7">The sequence shown here is derived from an EMBL/GenBank/DDBJ whole genome shotgun (WGS) entry which is preliminary data.</text>
</comment>
<reference evidence="7 8" key="1">
    <citation type="submission" date="2018-07" db="EMBL/GenBank/DDBJ databases">
        <title>Genomic Encyclopedia of Type Strains, Phase IV (KMG-IV): sequencing the most valuable type-strain genomes for metagenomic binning, comparative biology and taxonomic classification.</title>
        <authorList>
            <person name="Goeker M."/>
        </authorList>
    </citation>
    <scope>NUCLEOTIDE SEQUENCE [LARGE SCALE GENOMIC DNA]</scope>
    <source>
        <strain evidence="7 8">DSM 27016</strain>
    </source>
</reference>
<evidence type="ECO:0000256" key="2">
    <source>
        <dbReference type="ARBA" id="ARBA00011475"/>
    </source>
</evidence>
<comment type="subunit">
    <text evidence="2 6">Heterotetramer of two alpha and two beta chains.</text>
</comment>
<keyword evidence="6" id="KW-0028">Amino-acid biosynthesis</keyword>
<evidence type="ECO:0000256" key="1">
    <source>
        <dbReference type="ARBA" id="ARBA00006774"/>
    </source>
</evidence>
<comment type="subcellular location">
    <subcellularLocation>
        <location evidence="6">Cytoplasm</location>
    </subcellularLocation>
</comment>
<dbReference type="Proteomes" id="UP000253034">
    <property type="component" value="Unassembled WGS sequence"/>
</dbReference>
<sequence length="403" mass="43719">MINKAGLTAVKGFKYAGINAGDSKKKNIGLIYSTTEETYGVAVYTKSDVLAAPVMISKENDAITNKKRAVLINSGNANAFTGKKGFNDAKSCTNKAAILLDIKPEEVYIGSTGIIGRELDVDSILNGVKKSAKDLMEGENKALDFIEAIMTTDTRVKQASISFEIDGKPVNIASCAKGAGMIMPNMATMLCVITTDAKITPTMMSKALNASVEHTFNCITIDGDTSTNDSIFLLSNGLANNEIIDSEGENFSIFTQKLHLLMEHMAKEVVNDGEGITKFITIKVINTPTRENAKSIAFSIGNSPLVKTTFYGQQLNWGRILMAIGKAQTGLNCNIIDIYVNGFRVVGDGEPALSSEEFKKAEQSLSDRNIDILIDFKQGDDKITVWTCDYSIDYIKINANYIT</sequence>
<dbReference type="GO" id="GO:0006526">
    <property type="term" value="P:L-arginine biosynthetic process"/>
    <property type="evidence" value="ECO:0007669"/>
    <property type="project" value="UniProtKB-UniRule"/>
</dbReference>
<dbReference type="Gene3D" id="3.30.2330.10">
    <property type="entry name" value="arginine biosynthesis bifunctional protein suprefamily"/>
    <property type="match status" value="1"/>
</dbReference>
<feature type="binding site" evidence="6">
    <location>
        <position position="188"/>
    </location>
    <ligand>
        <name>substrate</name>
    </ligand>
</feature>
<evidence type="ECO:0000256" key="3">
    <source>
        <dbReference type="ARBA" id="ARBA00022679"/>
    </source>
</evidence>
<feature type="site" description="Involved in the stabilization of negative charge on the oxyanion by the formation of the oxyanion hole" evidence="6">
    <location>
        <position position="112"/>
    </location>
</feature>
<organism evidence="7 8">
    <name type="scientific">Anaerobacterium chartisolvens</name>
    <dbReference type="NCBI Taxonomy" id="1297424"/>
    <lineage>
        <taxon>Bacteria</taxon>
        <taxon>Bacillati</taxon>
        <taxon>Bacillota</taxon>
        <taxon>Clostridia</taxon>
        <taxon>Eubacteriales</taxon>
        <taxon>Oscillospiraceae</taxon>
        <taxon>Anaerobacterium</taxon>
    </lineage>
</organism>
<feature type="binding site" evidence="6">
    <location>
        <position position="151"/>
    </location>
    <ligand>
        <name>substrate</name>
    </ligand>
</feature>
<comment type="catalytic activity">
    <reaction evidence="6">
        <text>L-glutamate + acetyl-CoA = N-acetyl-L-glutamate + CoA + H(+)</text>
        <dbReference type="Rhea" id="RHEA:24292"/>
        <dbReference type="ChEBI" id="CHEBI:15378"/>
        <dbReference type="ChEBI" id="CHEBI:29985"/>
        <dbReference type="ChEBI" id="CHEBI:44337"/>
        <dbReference type="ChEBI" id="CHEBI:57287"/>
        <dbReference type="ChEBI" id="CHEBI:57288"/>
        <dbReference type="EC" id="2.3.1.1"/>
    </reaction>
</comment>
<dbReference type="InterPro" id="IPR042195">
    <property type="entry name" value="ArgJ_beta_C"/>
</dbReference>
<comment type="pathway">
    <text evidence="6">Amino-acid biosynthesis; L-arginine biosynthesis; L-ornithine and N-acetyl-L-glutamate from L-glutamate and N(2)-acetyl-L-ornithine (cyclic): step 1/1.</text>
</comment>
<dbReference type="NCBIfam" id="NF003802">
    <property type="entry name" value="PRK05388.1"/>
    <property type="match status" value="1"/>
</dbReference>
<feature type="site" description="Cleavage; by autolysis" evidence="6">
    <location>
        <begin position="187"/>
        <end position="188"/>
    </location>
</feature>
<accession>A0A369B4A9</accession>
<dbReference type="GO" id="GO:0006592">
    <property type="term" value="P:ornithine biosynthetic process"/>
    <property type="evidence" value="ECO:0007669"/>
    <property type="project" value="TreeGrafter"/>
</dbReference>
<dbReference type="PANTHER" id="PTHR23100">
    <property type="entry name" value="ARGININE BIOSYNTHESIS BIFUNCTIONAL PROTEIN ARGJ"/>
    <property type="match status" value="1"/>
</dbReference>
<dbReference type="EC" id="2.3.1.1" evidence="6"/>
<dbReference type="RefSeq" id="WP_114297876.1">
    <property type="nucleotide sequence ID" value="NZ_QPJT01000011.1"/>
</dbReference>
<dbReference type="GO" id="GO:0004042">
    <property type="term" value="F:L-glutamate N-acetyltransferase activity"/>
    <property type="evidence" value="ECO:0007669"/>
    <property type="project" value="UniProtKB-UniRule"/>
</dbReference>
<dbReference type="SUPFAM" id="SSF56266">
    <property type="entry name" value="DmpA/ArgJ-like"/>
    <property type="match status" value="1"/>
</dbReference>
<dbReference type="NCBIfam" id="TIGR00120">
    <property type="entry name" value="ArgJ"/>
    <property type="match status" value="1"/>
</dbReference>
<comment type="catalytic activity">
    <reaction evidence="6">
        <text>N(2)-acetyl-L-ornithine + L-glutamate = N-acetyl-L-glutamate + L-ornithine</text>
        <dbReference type="Rhea" id="RHEA:15349"/>
        <dbReference type="ChEBI" id="CHEBI:29985"/>
        <dbReference type="ChEBI" id="CHEBI:44337"/>
        <dbReference type="ChEBI" id="CHEBI:46911"/>
        <dbReference type="ChEBI" id="CHEBI:57805"/>
        <dbReference type="EC" id="2.3.1.35"/>
    </reaction>
</comment>
<dbReference type="Gene3D" id="3.10.20.340">
    <property type="entry name" value="ArgJ beta chain, C-terminal domain"/>
    <property type="match status" value="1"/>
</dbReference>
<keyword evidence="5 6" id="KW-0012">Acyltransferase</keyword>
<feature type="binding site" evidence="6">
    <location>
        <position position="177"/>
    </location>
    <ligand>
        <name>substrate</name>
    </ligand>
</feature>
<dbReference type="Gene3D" id="3.60.70.12">
    <property type="entry name" value="L-amino peptidase D-ALA esterase/amidase"/>
    <property type="match status" value="1"/>
</dbReference>
<evidence type="ECO:0000256" key="5">
    <source>
        <dbReference type="ARBA" id="ARBA00023315"/>
    </source>
</evidence>
<evidence type="ECO:0000313" key="7">
    <source>
        <dbReference type="EMBL" id="RCX16323.1"/>
    </source>
</evidence>
<feature type="site" description="Involved in the stabilization of negative charge on the oxyanion by the formation of the oxyanion hole" evidence="6">
    <location>
        <position position="113"/>
    </location>
</feature>
<feature type="chain" id="PRO_5023337876" description="Arginine biosynthesis bifunctional protein ArgJ beta chain" evidence="6">
    <location>
        <begin position="188"/>
        <end position="403"/>
    </location>
</feature>
<keyword evidence="3 6" id="KW-0808">Transferase</keyword>
<comment type="similarity">
    <text evidence="1 6">Belongs to the ArgJ family.</text>
</comment>
<feature type="binding site" evidence="6">
    <location>
        <position position="274"/>
    </location>
    <ligand>
        <name>substrate</name>
    </ligand>
</feature>
<proteinExistence type="inferred from homology"/>
<dbReference type="EMBL" id="QPJT01000011">
    <property type="protein sequence ID" value="RCX16323.1"/>
    <property type="molecule type" value="Genomic_DNA"/>
</dbReference>
<keyword evidence="8" id="KW-1185">Reference proteome</keyword>
<comment type="function">
    <text evidence="6">Catalyzes two activities which are involved in the cyclic version of arginine biosynthesis: the synthesis of N-acetylglutamate from glutamate and acetyl-CoA as the acetyl donor, and of ornithine by transacetylation between N(2)-acetylornithine and glutamate.</text>
</comment>
<feature type="binding site" evidence="6">
    <location>
        <position position="398"/>
    </location>
    <ligand>
        <name>substrate</name>
    </ligand>
</feature>
<dbReference type="Pfam" id="PF01960">
    <property type="entry name" value="ArgJ"/>
    <property type="match status" value="1"/>
</dbReference>
<keyword evidence="6" id="KW-0511">Multifunctional enzyme</keyword>
<protein>
    <recommendedName>
        <fullName evidence="6">Arginine biosynthesis bifunctional protein ArgJ</fullName>
    </recommendedName>
    <domain>
        <recommendedName>
            <fullName evidence="6">Glutamate N-acetyltransferase</fullName>
            <ecNumber evidence="6">2.3.1.35</ecNumber>
        </recommendedName>
        <alternativeName>
            <fullName evidence="6">Ornithine acetyltransferase</fullName>
            <shortName evidence="6">OATase</shortName>
        </alternativeName>
        <alternativeName>
            <fullName evidence="6">Ornithine transacetylase</fullName>
        </alternativeName>
    </domain>
    <domain>
        <recommendedName>
            <fullName evidence="6">Amino-acid acetyltransferase</fullName>
            <ecNumber evidence="6">2.3.1.1</ecNumber>
        </recommendedName>
        <alternativeName>
            <fullName evidence="6">N-acetylglutamate synthase</fullName>
            <shortName evidence="6">AGSase</shortName>
        </alternativeName>
    </domain>
    <component>
        <recommendedName>
            <fullName evidence="6">Arginine biosynthesis bifunctional protein ArgJ alpha chain</fullName>
        </recommendedName>
    </component>
    <component>
        <recommendedName>
            <fullName evidence="6">Arginine biosynthesis bifunctional protein ArgJ beta chain</fullName>
        </recommendedName>
    </component>
</protein>
<dbReference type="GO" id="GO:0004358">
    <property type="term" value="F:L-glutamate N-acetyltransferase activity, acting on acetyl-L-ornithine as donor"/>
    <property type="evidence" value="ECO:0007669"/>
    <property type="project" value="UniProtKB-UniRule"/>
</dbReference>
<dbReference type="EC" id="2.3.1.35" evidence="6"/>
<comment type="pathway">
    <text evidence="6">Amino-acid biosynthesis; L-arginine biosynthesis; N(2)-acetyl-L-ornithine from L-glutamate: step 1/4.</text>
</comment>
<evidence type="ECO:0000256" key="4">
    <source>
        <dbReference type="ARBA" id="ARBA00022813"/>
    </source>
</evidence>
<feature type="chain" id="PRO_5023337875" description="Arginine biosynthesis bifunctional protein ArgJ alpha chain" evidence="6">
    <location>
        <begin position="1"/>
        <end position="187"/>
    </location>
</feature>
<dbReference type="CDD" id="cd02152">
    <property type="entry name" value="OAT"/>
    <property type="match status" value="1"/>
</dbReference>
<dbReference type="HAMAP" id="MF_01106">
    <property type="entry name" value="ArgJ"/>
    <property type="match status" value="1"/>
</dbReference>
<keyword evidence="4 6" id="KW-0068">Autocatalytic cleavage</keyword>
<dbReference type="AlphaFoldDB" id="A0A369B4A9"/>
<evidence type="ECO:0000313" key="8">
    <source>
        <dbReference type="Proteomes" id="UP000253034"/>
    </source>
</evidence>
<dbReference type="OrthoDB" id="9804242at2"/>
<feature type="binding site" evidence="6">
    <location>
        <position position="403"/>
    </location>
    <ligand>
        <name>substrate</name>
    </ligand>
</feature>
<dbReference type="PANTHER" id="PTHR23100:SF0">
    <property type="entry name" value="ARGININE BIOSYNTHESIS BIFUNCTIONAL PROTEIN ARGJ, MITOCHONDRIAL"/>
    <property type="match status" value="1"/>
</dbReference>